<proteinExistence type="predicted"/>
<feature type="domain" description="PHD-type" evidence="8">
    <location>
        <begin position="132"/>
        <end position="183"/>
    </location>
</feature>
<dbReference type="InterPro" id="IPR011011">
    <property type="entry name" value="Znf_FYVE_PHD"/>
</dbReference>
<dbReference type="GO" id="GO:0045893">
    <property type="term" value="P:positive regulation of DNA-templated transcription"/>
    <property type="evidence" value="ECO:0007669"/>
    <property type="project" value="TreeGrafter"/>
</dbReference>
<dbReference type="PROSITE" id="PS01359">
    <property type="entry name" value="ZF_PHD_1"/>
    <property type="match status" value="1"/>
</dbReference>
<dbReference type="PANTHER" id="PTHR46174:SF1">
    <property type="entry name" value="CXXC-TYPE ZINC FINGER PROTEIN 1"/>
    <property type="match status" value="1"/>
</dbReference>
<reference evidence="9" key="1">
    <citation type="journal article" date="2022" name="IScience">
        <title>Evolution of zygomycete secretomes and the origins of terrestrial fungal ecologies.</title>
        <authorList>
            <person name="Chang Y."/>
            <person name="Wang Y."/>
            <person name="Mondo S."/>
            <person name="Ahrendt S."/>
            <person name="Andreopoulos W."/>
            <person name="Barry K."/>
            <person name="Beard J."/>
            <person name="Benny G.L."/>
            <person name="Blankenship S."/>
            <person name="Bonito G."/>
            <person name="Cuomo C."/>
            <person name="Desiro A."/>
            <person name="Gervers K.A."/>
            <person name="Hundley H."/>
            <person name="Kuo A."/>
            <person name="LaButti K."/>
            <person name="Lang B.F."/>
            <person name="Lipzen A."/>
            <person name="O'Donnell K."/>
            <person name="Pangilinan J."/>
            <person name="Reynolds N."/>
            <person name="Sandor L."/>
            <person name="Smith M.E."/>
            <person name="Tsang A."/>
            <person name="Grigoriev I.V."/>
            <person name="Stajich J.E."/>
            <person name="Spatafora J.W."/>
        </authorList>
    </citation>
    <scope>NUCLEOTIDE SEQUENCE</scope>
    <source>
        <strain evidence="9">RSA 2281</strain>
    </source>
</reference>
<evidence type="ECO:0000256" key="3">
    <source>
        <dbReference type="ARBA" id="ARBA00022771"/>
    </source>
</evidence>
<organism evidence="9 10">
    <name type="scientific">Phascolomyces articulosus</name>
    <dbReference type="NCBI Taxonomy" id="60185"/>
    <lineage>
        <taxon>Eukaryota</taxon>
        <taxon>Fungi</taxon>
        <taxon>Fungi incertae sedis</taxon>
        <taxon>Mucoromycota</taxon>
        <taxon>Mucoromycotina</taxon>
        <taxon>Mucoromycetes</taxon>
        <taxon>Mucorales</taxon>
        <taxon>Lichtheimiaceae</taxon>
        <taxon>Phascolomyces</taxon>
    </lineage>
</organism>
<reference evidence="9" key="2">
    <citation type="submission" date="2023-02" db="EMBL/GenBank/DDBJ databases">
        <authorList>
            <consortium name="DOE Joint Genome Institute"/>
            <person name="Mondo S.J."/>
            <person name="Chang Y."/>
            <person name="Wang Y."/>
            <person name="Ahrendt S."/>
            <person name="Andreopoulos W."/>
            <person name="Barry K."/>
            <person name="Beard J."/>
            <person name="Benny G.L."/>
            <person name="Blankenship S."/>
            <person name="Bonito G."/>
            <person name="Cuomo C."/>
            <person name="Desiro A."/>
            <person name="Gervers K.A."/>
            <person name="Hundley H."/>
            <person name="Kuo A."/>
            <person name="LaButti K."/>
            <person name="Lang B.F."/>
            <person name="Lipzen A."/>
            <person name="O'Donnell K."/>
            <person name="Pangilinan J."/>
            <person name="Reynolds N."/>
            <person name="Sandor L."/>
            <person name="Smith M.W."/>
            <person name="Tsang A."/>
            <person name="Grigoriev I.V."/>
            <person name="Stajich J.E."/>
            <person name="Spatafora J.W."/>
        </authorList>
    </citation>
    <scope>NUCLEOTIDE SEQUENCE</scope>
    <source>
        <strain evidence="9">RSA 2281</strain>
    </source>
</reference>
<dbReference type="Gene3D" id="3.30.40.10">
    <property type="entry name" value="Zinc/RING finger domain, C3HC4 (zinc finger)"/>
    <property type="match status" value="1"/>
</dbReference>
<dbReference type="CDD" id="cd15560">
    <property type="entry name" value="PHD2_3_BPTF"/>
    <property type="match status" value="1"/>
</dbReference>
<dbReference type="AlphaFoldDB" id="A0AAD5PDR8"/>
<evidence type="ECO:0000256" key="6">
    <source>
        <dbReference type="PROSITE-ProRule" id="PRU00146"/>
    </source>
</evidence>
<keyword evidence="5" id="KW-0539">Nucleus</keyword>
<evidence type="ECO:0000313" key="9">
    <source>
        <dbReference type="EMBL" id="KAI9257314.1"/>
    </source>
</evidence>
<dbReference type="GO" id="GO:0008270">
    <property type="term" value="F:zinc ion binding"/>
    <property type="evidence" value="ECO:0007669"/>
    <property type="project" value="UniProtKB-KW"/>
</dbReference>
<dbReference type="InterPro" id="IPR019786">
    <property type="entry name" value="Zinc_finger_PHD-type_CS"/>
</dbReference>
<evidence type="ECO:0000256" key="7">
    <source>
        <dbReference type="SAM" id="MobiDB-lite"/>
    </source>
</evidence>
<evidence type="ECO:0000313" key="10">
    <source>
        <dbReference type="Proteomes" id="UP001209540"/>
    </source>
</evidence>
<keyword evidence="4" id="KW-0862">Zinc</keyword>
<evidence type="ECO:0000256" key="4">
    <source>
        <dbReference type="ARBA" id="ARBA00022833"/>
    </source>
</evidence>
<evidence type="ECO:0000259" key="8">
    <source>
        <dbReference type="PROSITE" id="PS50016"/>
    </source>
</evidence>
<feature type="compositionally biased region" description="Polar residues" evidence="7">
    <location>
        <begin position="112"/>
        <end position="124"/>
    </location>
</feature>
<evidence type="ECO:0000256" key="1">
    <source>
        <dbReference type="ARBA" id="ARBA00004123"/>
    </source>
</evidence>
<dbReference type="SMART" id="SM00249">
    <property type="entry name" value="PHD"/>
    <property type="match status" value="1"/>
</dbReference>
<dbReference type="SUPFAM" id="SSF57903">
    <property type="entry name" value="FYVE/PHD zinc finger"/>
    <property type="match status" value="1"/>
</dbReference>
<dbReference type="Pfam" id="PF00628">
    <property type="entry name" value="PHD"/>
    <property type="match status" value="1"/>
</dbReference>
<accession>A0AAD5PDR8</accession>
<dbReference type="InterPro" id="IPR001965">
    <property type="entry name" value="Znf_PHD"/>
</dbReference>
<keyword evidence="2" id="KW-0479">Metal-binding</keyword>
<dbReference type="EMBL" id="JAIXMP010000020">
    <property type="protein sequence ID" value="KAI9257314.1"/>
    <property type="molecule type" value="Genomic_DNA"/>
</dbReference>
<evidence type="ECO:0000256" key="2">
    <source>
        <dbReference type="ARBA" id="ARBA00022723"/>
    </source>
</evidence>
<dbReference type="PANTHER" id="PTHR46174">
    <property type="entry name" value="CXXC-TYPE ZINC FINGER PROTEIN 1"/>
    <property type="match status" value="1"/>
</dbReference>
<dbReference type="GO" id="GO:0048188">
    <property type="term" value="C:Set1C/COMPASS complex"/>
    <property type="evidence" value="ECO:0007669"/>
    <property type="project" value="InterPro"/>
</dbReference>
<dbReference type="InterPro" id="IPR013083">
    <property type="entry name" value="Znf_RING/FYVE/PHD"/>
</dbReference>
<feature type="region of interest" description="Disordered" evidence="7">
    <location>
        <begin position="22"/>
        <end position="124"/>
    </location>
</feature>
<gene>
    <name evidence="9" type="ORF">BDA99DRAFT_516109</name>
</gene>
<keyword evidence="10" id="KW-1185">Reference proteome</keyword>
<dbReference type="Proteomes" id="UP001209540">
    <property type="component" value="Unassembled WGS sequence"/>
</dbReference>
<keyword evidence="3 6" id="KW-0863">Zinc-finger</keyword>
<dbReference type="InterPro" id="IPR037869">
    <property type="entry name" value="Spp1/CFP1"/>
</dbReference>
<comment type="subcellular location">
    <subcellularLocation>
        <location evidence="1">Nucleus</location>
    </subcellularLocation>
</comment>
<protein>
    <recommendedName>
        <fullName evidence="8">PHD-type domain-containing protein</fullName>
    </recommendedName>
</protein>
<dbReference type="PROSITE" id="PS50016">
    <property type="entry name" value="ZF_PHD_2"/>
    <property type="match status" value="1"/>
</dbReference>
<sequence>MSSIPPKMKPLKKVQHWIIKGKMNGSAVLPPKNGLVTPSEERYNNERQPLSRKPSWAEDDRPAPKKNKRGRPPSNQSRPSFLSDAVAEKQRPGESIVATAMAAAKGSRRNSIRAQNGTSPNKNGTSYGPDEVLYCICRKPYDIPRFMIACDRCDQWFHGECIGISEKEGEFIDLYFCDDCSKATGKTTSWKPKCSNPACPKAARIGSHQGHVSKYCSNTCGMQVARARLELADMKRKAGGCATATDITDIVARREKKARLESLSDKDDQKRLLRLREAKQRMKAEIVTADRKLVFLKTLIQSQNKEVCGFDTRLLWPDDVWHCVCDDFQRLPESDGTSLSVITKFSTPKMQQEFSICSEARCNRHGGWQNLKLQEFEQDRSSLFNSLATFVRQRKQIKARIRRRREGALEDTAEWLAHATITHTNFKR</sequence>
<evidence type="ECO:0000256" key="5">
    <source>
        <dbReference type="ARBA" id="ARBA00023242"/>
    </source>
</evidence>
<name>A0AAD5PDR8_9FUNG</name>
<dbReference type="InterPro" id="IPR019787">
    <property type="entry name" value="Znf_PHD-finger"/>
</dbReference>
<comment type="caution">
    <text evidence="9">The sequence shown here is derived from an EMBL/GenBank/DDBJ whole genome shotgun (WGS) entry which is preliminary data.</text>
</comment>